<keyword evidence="6" id="KW-0645">Protease</keyword>
<evidence type="ECO:0000313" key="19">
    <source>
        <dbReference type="Proteomes" id="UP000267019"/>
    </source>
</evidence>
<dbReference type="PRINTS" id="PR00725">
    <property type="entry name" value="DADACBPTASE1"/>
</dbReference>
<keyword evidence="11" id="KW-0961">Cell wall biogenesis/degradation</keyword>
<proteinExistence type="inferred from homology"/>
<dbReference type="GO" id="GO:0071555">
    <property type="term" value="P:cell wall organization"/>
    <property type="evidence" value="ECO:0007669"/>
    <property type="project" value="UniProtKB-KW"/>
</dbReference>
<evidence type="ECO:0000256" key="1">
    <source>
        <dbReference type="ARBA" id="ARBA00003217"/>
    </source>
</evidence>
<dbReference type="Pfam" id="PF07943">
    <property type="entry name" value="PBP5_C"/>
    <property type="match status" value="1"/>
</dbReference>
<dbReference type="PANTHER" id="PTHR21581:SF6">
    <property type="entry name" value="TRAFFICKING PROTEIN PARTICLE COMPLEX SUBUNIT 12"/>
    <property type="match status" value="1"/>
</dbReference>
<keyword evidence="9" id="KW-0133">Cell shape</keyword>
<evidence type="ECO:0000256" key="11">
    <source>
        <dbReference type="ARBA" id="ARBA00023316"/>
    </source>
</evidence>
<evidence type="ECO:0000256" key="8">
    <source>
        <dbReference type="ARBA" id="ARBA00022801"/>
    </source>
</evidence>
<feature type="region of interest" description="Disordered" evidence="16">
    <location>
        <begin position="46"/>
        <end position="70"/>
    </location>
</feature>
<dbReference type="InterPro" id="IPR012338">
    <property type="entry name" value="Beta-lactam/transpept-like"/>
</dbReference>
<name>A0A660L5P6_9BACL</name>
<dbReference type="Gene3D" id="3.40.710.10">
    <property type="entry name" value="DD-peptidase/beta-lactamase superfamily"/>
    <property type="match status" value="1"/>
</dbReference>
<dbReference type="GO" id="GO:0009252">
    <property type="term" value="P:peptidoglycan biosynthetic process"/>
    <property type="evidence" value="ECO:0007669"/>
    <property type="project" value="UniProtKB-UniPathway"/>
</dbReference>
<dbReference type="Proteomes" id="UP000267019">
    <property type="component" value="Unassembled WGS sequence"/>
</dbReference>
<keyword evidence="8" id="KW-0378">Hydrolase</keyword>
<dbReference type="AlphaFoldDB" id="A0A660L5P6"/>
<evidence type="ECO:0000256" key="14">
    <source>
        <dbReference type="PIRSR" id="PIRSR618044-2"/>
    </source>
</evidence>
<feature type="active site" description="Proton acceptor" evidence="13">
    <location>
        <position position="104"/>
    </location>
</feature>
<gene>
    <name evidence="18" type="ORF">C7438_0295</name>
</gene>
<dbReference type="SUPFAM" id="SSF69189">
    <property type="entry name" value="Penicillin-binding protein associated domain"/>
    <property type="match status" value="1"/>
</dbReference>
<evidence type="ECO:0000256" key="6">
    <source>
        <dbReference type="ARBA" id="ARBA00022670"/>
    </source>
</evidence>
<evidence type="ECO:0000256" key="3">
    <source>
        <dbReference type="ARBA" id="ARBA00007164"/>
    </source>
</evidence>
<dbReference type="GO" id="GO:0008360">
    <property type="term" value="P:regulation of cell shape"/>
    <property type="evidence" value="ECO:0007669"/>
    <property type="project" value="UniProtKB-KW"/>
</dbReference>
<feature type="domain" description="Peptidase S11 D-Ala-D-Ala carboxypeptidase A C-terminal" evidence="17">
    <location>
        <begin position="317"/>
        <end position="409"/>
    </location>
</feature>
<reference evidence="18 19" key="1">
    <citation type="submission" date="2018-10" db="EMBL/GenBank/DDBJ databases">
        <title>Genomic Encyclopedia of Type Strains, Phase IV (KMG-IV): sequencing the most valuable type-strain genomes for metagenomic binning, comparative biology and taxonomic classification.</title>
        <authorList>
            <person name="Goeker M."/>
        </authorList>
    </citation>
    <scope>NUCLEOTIDE SEQUENCE [LARGE SCALE GENOMIC DNA]</scope>
    <source>
        <strain evidence="18 19">DSM 22653</strain>
    </source>
</reference>
<evidence type="ECO:0000256" key="7">
    <source>
        <dbReference type="ARBA" id="ARBA00022729"/>
    </source>
</evidence>
<dbReference type="Pfam" id="PF00768">
    <property type="entry name" value="Peptidase_S11"/>
    <property type="match status" value="1"/>
</dbReference>
<evidence type="ECO:0000256" key="9">
    <source>
        <dbReference type="ARBA" id="ARBA00022960"/>
    </source>
</evidence>
<evidence type="ECO:0000256" key="13">
    <source>
        <dbReference type="PIRSR" id="PIRSR618044-1"/>
    </source>
</evidence>
<comment type="caution">
    <text evidence="18">The sequence shown here is derived from an EMBL/GenBank/DDBJ whole genome shotgun (WGS) entry which is preliminary data.</text>
</comment>
<dbReference type="RefSeq" id="WP_211322009.1">
    <property type="nucleotide sequence ID" value="NZ_RBIJ01000001.1"/>
</dbReference>
<dbReference type="Gene3D" id="2.60.410.10">
    <property type="entry name" value="D-Ala-D-Ala carboxypeptidase, C-terminal domain"/>
    <property type="match status" value="1"/>
</dbReference>
<feature type="active site" description="Acyl-ester intermediate" evidence="13">
    <location>
        <position position="101"/>
    </location>
</feature>
<keyword evidence="10" id="KW-0573">Peptidoglycan synthesis</keyword>
<evidence type="ECO:0000256" key="12">
    <source>
        <dbReference type="ARBA" id="ARBA00034000"/>
    </source>
</evidence>
<comment type="catalytic activity">
    <reaction evidence="12">
        <text>Preferential cleavage: (Ac)2-L-Lys-D-Ala-|-D-Ala. Also transpeptidation of peptidyl-alanyl moieties that are N-acyl substituents of D-alanine.</text>
        <dbReference type="EC" id="3.4.16.4"/>
    </reaction>
</comment>
<feature type="binding site" evidence="14">
    <location>
        <position position="267"/>
    </location>
    <ligand>
        <name>substrate</name>
    </ligand>
</feature>
<keyword evidence="7" id="KW-0732">Signal</keyword>
<dbReference type="SMART" id="SM00936">
    <property type="entry name" value="PBP5_C"/>
    <property type="match status" value="1"/>
</dbReference>
<dbReference type="SUPFAM" id="SSF56601">
    <property type="entry name" value="beta-lactamase/transpeptidase-like"/>
    <property type="match status" value="1"/>
</dbReference>
<evidence type="ECO:0000256" key="5">
    <source>
        <dbReference type="ARBA" id="ARBA00022645"/>
    </source>
</evidence>
<evidence type="ECO:0000256" key="10">
    <source>
        <dbReference type="ARBA" id="ARBA00022984"/>
    </source>
</evidence>
<dbReference type="EC" id="3.4.16.4" evidence="4"/>
<evidence type="ECO:0000256" key="2">
    <source>
        <dbReference type="ARBA" id="ARBA00004752"/>
    </source>
</evidence>
<dbReference type="EMBL" id="RBIJ01000001">
    <property type="protein sequence ID" value="RKQ88655.1"/>
    <property type="molecule type" value="Genomic_DNA"/>
</dbReference>
<dbReference type="GO" id="GO:0009002">
    <property type="term" value="F:serine-type D-Ala-D-Ala carboxypeptidase activity"/>
    <property type="evidence" value="ECO:0007669"/>
    <property type="project" value="UniProtKB-EC"/>
</dbReference>
<keyword evidence="19" id="KW-1185">Reference proteome</keyword>
<dbReference type="InterPro" id="IPR012907">
    <property type="entry name" value="Peptidase_S11_C"/>
</dbReference>
<comment type="similarity">
    <text evidence="3 15">Belongs to the peptidase S11 family.</text>
</comment>
<keyword evidence="5 18" id="KW-0121">Carboxypeptidase</keyword>
<dbReference type="InterPro" id="IPR037167">
    <property type="entry name" value="Peptidase_S11_C_sf"/>
</dbReference>
<comment type="function">
    <text evidence="1">Removes C-terminal D-alanyl residues from sugar-peptide cell wall precursors.</text>
</comment>
<evidence type="ECO:0000256" key="15">
    <source>
        <dbReference type="RuleBase" id="RU004016"/>
    </source>
</evidence>
<dbReference type="UniPathway" id="UPA00219"/>
<dbReference type="InterPro" id="IPR015956">
    <property type="entry name" value="Peniciliin-bd_prot_C_sf"/>
</dbReference>
<protein>
    <recommendedName>
        <fullName evidence="4">serine-type D-Ala-D-Ala carboxypeptidase</fullName>
        <ecNumber evidence="4">3.4.16.4</ecNumber>
    </recommendedName>
</protein>
<dbReference type="PANTHER" id="PTHR21581">
    <property type="entry name" value="D-ALANYL-D-ALANINE CARBOXYPEPTIDASE"/>
    <property type="match status" value="1"/>
</dbReference>
<dbReference type="InterPro" id="IPR001967">
    <property type="entry name" value="Peptidase_S11_N"/>
</dbReference>
<feature type="active site" evidence="13">
    <location>
        <position position="161"/>
    </location>
</feature>
<comment type="pathway">
    <text evidence="2">Cell wall biogenesis; peptidoglycan biosynthesis.</text>
</comment>
<dbReference type="InterPro" id="IPR018044">
    <property type="entry name" value="Peptidase_S11"/>
</dbReference>
<evidence type="ECO:0000256" key="4">
    <source>
        <dbReference type="ARBA" id="ARBA00012448"/>
    </source>
</evidence>
<dbReference type="GO" id="GO:0006508">
    <property type="term" value="P:proteolysis"/>
    <property type="evidence" value="ECO:0007669"/>
    <property type="project" value="UniProtKB-KW"/>
</dbReference>
<evidence type="ECO:0000256" key="16">
    <source>
        <dbReference type="SAM" id="MobiDB-lite"/>
    </source>
</evidence>
<sequence length="425" mass="46200">MYGRMRVAFRTGLFLTVTFLAIGVWSFPLTTVWGDVFPGDEGAAHSSAASDTLSAKPATSEPEKDSAPDLAPNAKSAILIEATTGAVLYEKEADTPLPPASMTKVMTMLLVAEAVDAGRIRLEDRVIASERAARMGGSQVFLAPGEEMTVEDLLKSVAIASANDAAVALAEHLAGSVEQFVELMNRRARELGLQHTTFRNVHGLPEEGHVASARDLARLGRELVRHAWILEYTGRYEDMLREGSAKPFWLVNTNRLVKFYPGMDGLKTGYTAEARYGLVATAKRGSLRFIAVVMGEPDVKTRNREVTAMLDYGFAHLEASTLYARGERVARFRVSGGTPEEVGARAGEDVIAVFPKGKGEVVRTEVVPHVPRPPFAAETPVGEVVVRTEIAGKPYESTFPLLAEEAVRLPSLPERIFRGLRDLIP</sequence>
<accession>A0A660L5P6</accession>
<organism evidence="18 19">
    <name type="scientific">Brockia lithotrophica</name>
    <dbReference type="NCBI Taxonomy" id="933949"/>
    <lineage>
        <taxon>Bacteria</taxon>
        <taxon>Bacillati</taxon>
        <taxon>Bacillota</taxon>
        <taxon>Bacilli</taxon>
        <taxon>Bacillales</taxon>
        <taxon>Bacillales Family X. Incertae Sedis</taxon>
        <taxon>Brockia</taxon>
    </lineage>
</organism>
<evidence type="ECO:0000313" key="18">
    <source>
        <dbReference type="EMBL" id="RKQ88655.1"/>
    </source>
</evidence>
<evidence type="ECO:0000259" key="17">
    <source>
        <dbReference type="SMART" id="SM00936"/>
    </source>
</evidence>